<proteinExistence type="predicted"/>
<protein>
    <submittedName>
        <fullName evidence="5">A-factor receptor protein</fullName>
    </submittedName>
</protein>
<dbReference type="InterPro" id="IPR009057">
    <property type="entry name" value="Homeodomain-like_sf"/>
</dbReference>
<dbReference type="InterPro" id="IPR054126">
    <property type="entry name" value="CprB_TetR_C"/>
</dbReference>
<keyword evidence="2 4" id="KW-0238">DNA-binding</keyword>
<keyword evidence="5" id="KW-0675">Receptor</keyword>
<dbReference type="OrthoDB" id="3237195at2"/>
<evidence type="ECO:0000256" key="2">
    <source>
        <dbReference type="ARBA" id="ARBA00023125"/>
    </source>
</evidence>
<dbReference type="GO" id="GO:0003677">
    <property type="term" value="F:DNA binding"/>
    <property type="evidence" value="ECO:0007669"/>
    <property type="project" value="UniProtKB-UniRule"/>
</dbReference>
<gene>
    <name evidence="5" type="primary">arpA_5</name>
    <name evidence="5" type="ORF">A3Q41_04425</name>
</gene>
<name>A0A143QRY3_RHOFA</name>
<dbReference type="PANTHER" id="PTHR47506">
    <property type="entry name" value="TRANSCRIPTIONAL REGULATORY PROTEIN"/>
    <property type="match status" value="1"/>
</dbReference>
<dbReference type="InterPro" id="IPR036271">
    <property type="entry name" value="Tet_transcr_reg_TetR-rel_C_sf"/>
</dbReference>
<evidence type="ECO:0000313" key="6">
    <source>
        <dbReference type="Proteomes" id="UP000076038"/>
    </source>
</evidence>
<dbReference type="EMBL" id="CP015220">
    <property type="protein sequence ID" value="AMY25699.1"/>
    <property type="molecule type" value="Genomic_DNA"/>
</dbReference>
<dbReference type="Pfam" id="PF00440">
    <property type="entry name" value="TetR_N"/>
    <property type="match status" value="1"/>
</dbReference>
<dbReference type="InterPro" id="IPR001647">
    <property type="entry name" value="HTH_TetR"/>
</dbReference>
<keyword evidence="3" id="KW-0804">Transcription</keyword>
<reference evidence="5 6" key="1">
    <citation type="journal article" date="2016" name="Genome Announc.">
        <title>Complete Genome and Plasmid Sequences for Rhodococcus fascians D188 and Draft Sequences for Rhodococcus Isolates PBTS 1 and PBTS 2.</title>
        <authorList>
            <person name="Stamler R.A."/>
            <person name="Vereecke D."/>
            <person name="Zhang Y."/>
            <person name="Schilkey F."/>
            <person name="Devitt N."/>
            <person name="Randall J.J."/>
        </authorList>
    </citation>
    <scope>NUCLEOTIDE SEQUENCE [LARGE SCALE GENOMIC DNA]</scope>
    <source>
        <strain evidence="5 6">PBTS2</strain>
    </source>
</reference>
<organism evidence="5 6">
    <name type="scientific">Rhodococcoides fascians</name>
    <name type="common">Rhodococcus fascians</name>
    <dbReference type="NCBI Taxonomy" id="1828"/>
    <lineage>
        <taxon>Bacteria</taxon>
        <taxon>Bacillati</taxon>
        <taxon>Actinomycetota</taxon>
        <taxon>Actinomycetes</taxon>
        <taxon>Mycobacteriales</taxon>
        <taxon>Nocardiaceae</taxon>
        <taxon>Rhodococcoides</taxon>
    </lineage>
</organism>
<dbReference type="NCBIfam" id="NF041196">
    <property type="entry name" value="ScbR_bind_reg"/>
    <property type="match status" value="1"/>
</dbReference>
<dbReference type="PRINTS" id="PR00455">
    <property type="entry name" value="HTHTETR"/>
</dbReference>
<dbReference type="Pfam" id="PF21935">
    <property type="entry name" value="TetR_C_45"/>
    <property type="match status" value="1"/>
</dbReference>
<keyword evidence="1" id="KW-0805">Transcription regulation</keyword>
<dbReference type="Gene3D" id="1.10.357.10">
    <property type="entry name" value="Tetracycline Repressor, domain 2"/>
    <property type="match status" value="1"/>
</dbReference>
<evidence type="ECO:0000256" key="4">
    <source>
        <dbReference type="PROSITE-ProRule" id="PRU00335"/>
    </source>
</evidence>
<dbReference type="AlphaFoldDB" id="A0A143QRY3"/>
<dbReference type="SUPFAM" id="SSF46689">
    <property type="entry name" value="Homeodomain-like"/>
    <property type="match status" value="1"/>
</dbReference>
<dbReference type="InterPro" id="IPR047923">
    <property type="entry name" value="ArpA-like"/>
</dbReference>
<keyword evidence="6" id="KW-1185">Reference proteome</keyword>
<sequence>MQERAESTRQAVLVGAASSFDKFGYGTASLSTIIANAGVSKGAMYFHFSSKEDLAQAVIEAQMALATAATVTIIESTPKAIDALILITKELARQLQTDPIARGGMRLTLESTTAQNPNAQSFDDWIGMIAKLTERARTEGDIVDDVDTAALARMIVASFTGVQTVSEMLTGRADLQLRMTEMWHLLLPSIAPRRRLARIRAVADAPLIDWNDR</sequence>
<evidence type="ECO:0000256" key="1">
    <source>
        <dbReference type="ARBA" id="ARBA00023015"/>
    </source>
</evidence>
<evidence type="ECO:0000313" key="5">
    <source>
        <dbReference type="EMBL" id="AMY25699.1"/>
    </source>
</evidence>
<evidence type="ECO:0000256" key="3">
    <source>
        <dbReference type="ARBA" id="ARBA00023163"/>
    </source>
</evidence>
<dbReference type="PANTHER" id="PTHR47506:SF3">
    <property type="entry name" value="HTH-TYPE TRANSCRIPTIONAL REGULATOR LMRA"/>
    <property type="match status" value="1"/>
</dbReference>
<dbReference type="PROSITE" id="PS50977">
    <property type="entry name" value="HTH_TETR_2"/>
    <property type="match status" value="1"/>
</dbReference>
<dbReference type="PROSITE" id="PS01081">
    <property type="entry name" value="HTH_TETR_1"/>
    <property type="match status" value="1"/>
</dbReference>
<reference evidence="6" key="2">
    <citation type="submission" date="2016-04" db="EMBL/GenBank/DDBJ databases">
        <title>Complete Genome and Plasmid Sequences for Rhodococcus fascians D188 and Draft Sequences for Rhodococcus spp. Isolates PBTS 1 and PBTS 2.</title>
        <authorList>
            <person name="Stamer R."/>
            <person name="Vereecke D."/>
            <person name="Zhang Y."/>
            <person name="Schilkey F."/>
            <person name="Devitt N."/>
            <person name="Randall J."/>
        </authorList>
    </citation>
    <scope>NUCLEOTIDE SEQUENCE [LARGE SCALE GENOMIC DNA]</scope>
    <source>
        <strain evidence="6">PBTS2</strain>
    </source>
</reference>
<dbReference type="PATRIC" id="fig|1653479.3.peg.4480"/>
<dbReference type="InterPro" id="IPR023772">
    <property type="entry name" value="DNA-bd_HTH_TetR-type_CS"/>
</dbReference>
<dbReference type="Proteomes" id="UP000076038">
    <property type="component" value="Chromosome"/>
</dbReference>
<accession>A0A143QRY3</accession>
<feature type="DNA-binding region" description="H-T-H motif" evidence="4">
    <location>
        <begin position="29"/>
        <end position="48"/>
    </location>
</feature>
<dbReference type="RefSeq" id="WP_027497477.1">
    <property type="nucleotide sequence ID" value="NZ_CP015220.1"/>
</dbReference>
<dbReference type="KEGG" id="rhs:A3Q41_04425"/>
<dbReference type="SUPFAM" id="SSF48498">
    <property type="entry name" value="Tetracyclin repressor-like, C-terminal domain"/>
    <property type="match status" value="1"/>
</dbReference>